<dbReference type="AlphaFoldDB" id="C4XJI0"/>
<dbReference type="EMBL" id="AP010904">
    <property type="protein sequence ID" value="BAH76730.1"/>
    <property type="molecule type" value="Genomic_DNA"/>
</dbReference>
<protein>
    <submittedName>
        <fullName evidence="1">Uncharacterized protein</fullName>
    </submittedName>
</protein>
<dbReference type="Proteomes" id="UP000009071">
    <property type="component" value="Chromosome"/>
</dbReference>
<dbReference type="STRING" id="573370.DMR_32390"/>
<proteinExistence type="predicted"/>
<accession>C4XJI0</accession>
<reference evidence="1 2" key="1">
    <citation type="journal article" date="2009" name="Genome Res.">
        <title>Whole genome sequence of Desulfovibrio magneticus strain RS-1 revealed common gene clusters in magnetotactic bacteria.</title>
        <authorList>
            <person name="Nakazawa H."/>
            <person name="Arakaki A."/>
            <person name="Narita-Yamada S."/>
            <person name="Yashiro I."/>
            <person name="Jinno K."/>
            <person name="Aoki N."/>
            <person name="Tsuruyama A."/>
            <person name="Okamura Y."/>
            <person name="Tanikawa S."/>
            <person name="Fujita N."/>
            <person name="Takeyama H."/>
            <person name="Matsunaga T."/>
        </authorList>
    </citation>
    <scope>NUCLEOTIDE SEQUENCE [LARGE SCALE GENOMIC DNA]</scope>
    <source>
        <strain evidence="2">ATCC 700980 / DSM 13731 / RS-1</strain>
    </source>
</reference>
<sequence>MTKSPRKLILGPIHVLAPGRSSKLSARSSKSKQFCSNFEESLPEYRNYQSNLKRSLYEQEER</sequence>
<evidence type="ECO:0000313" key="1">
    <source>
        <dbReference type="EMBL" id="BAH76730.1"/>
    </source>
</evidence>
<dbReference type="KEGG" id="dma:DMR_32390"/>
<keyword evidence="2" id="KW-1185">Reference proteome</keyword>
<dbReference type="HOGENOM" id="CLU_2896770_0_0_7"/>
<evidence type="ECO:0000313" key="2">
    <source>
        <dbReference type="Proteomes" id="UP000009071"/>
    </source>
</evidence>
<name>C4XJI0_SOLM1</name>
<gene>
    <name evidence="1" type="ordered locus">DMR_32390</name>
</gene>
<organism evidence="1 2">
    <name type="scientific">Solidesulfovibrio magneticus (strain ATCC 700980 / DSM 13731 / RS-1)</name>
    <name type="common">Desulfovibrio magneticus</name>
    <dbReference type="NCBI Taxonomy" id="573370"/>
    <lineage>
        <taxon>Bacteria</taxon>
        <taxon>Pseudomonadati</taxon>
        <taxon>Thermodesulfobacteriota</taxon>
        <taxon>Desulfovibrionia</taxon>
        <taxon>Desulfovibrionales</taxon>
        <taxon>Desulfovibrionaceae</taxon>
        <taxon>Solidesulfovibrio</taxon>
    </lineage>
</organism>